<sequence>MIGTSPRGPVQRSQSKMESAQSKMVGVVYERQPAPALPSSGFLYIVAGWEVV</sequence>
<proteinExistence type="predicted"/>
<name>A0ABN9FV90_9NEOB</name>
<dbReference type="EMBL" id="CATNWA010017481">
    <property type="protein sequence ID" value="CAI9600834.1"/>
    <property type="molecule type" value="Genomic_DNA"/>
</dbReference>
<gene>
    <name evidence="1" type="ORF">SPARVUS_LOCUS12836369</name>
</gene>
<dbReference type="Proteomes" id="UP001162483">
    <property type="component" value="Unassembled WGS sequence"/>
</dbReference>
<protein>
    <submittedName>
        <fullName evidence="1">Uncharacterized protein</fullName>
    </submittedName>
</protein>
<organism evidence="1 2">
    <name type="scientific">Staurois parvus</name>
    <dbReference type="NCBI Taxonomy" id="386267"/>
    <lineage>
        <taxon>Eukaryota</taxon>
        <taxon>Metazoa</taxon>
        <taxon>Chordata</taxon>
        <taxon>Craniata</taxon>
        <taxon>Vertebrata</taxon>
        <taxon>Euteleostomi</taxon>
        <taxon>Amphibia</taxon>
        <taxon>Batrachia</taxon>
        <taxon>Anura</taxon>
        <taxon>Neobatrachia</taxon>
        <taxon>Ranoidea</taxon>
        <taxon>Ranidae</taxon>
        <taxon>Staurois</taxon>
    </lineage>
</organism>
<reference evidence="1" key="1">
    <citation type="submission" date="2023-05" db="EMBL/GenBank/DDBJ databases">
        <authorList>
            <person name="Stuckert A."/>
        </authorList>
    </citation>
    <scope>NUCLEOTIDE SEQUENCE</scope>
</reference>
<evidence type="ECO:0000313" key="1">
    <source>
        <dbReference type="EMBL" id="CAI9600834.1"/>
    </source>
</evidence>
<evidence type="ECO:0000313" key="2">
    <source>
        <dbReference type="Proteomes" id="UP001162483"/>
    </source>
</evidence>
<feature type="non-terminal residue" evidence="1">
    <location>
        <position position="52"/>
    </location>
</feature>
<keyword evidence="2" id="KW-1185">Reference proteome</keyword>
<comment type="caution">
    <text evidence="1">The sequence shown here is derived from an EMBL/GenBank/DDBJ whole genome shotgun (WGS) entry which is preliminary data.</text>
</comment>
<accession>A0ABN9FV90</accession>